<sequence length="123" mass="13767">MPAPRTSALGPTAGACRTNPQGRREMRNAEESIGVLASAAVTRHSSWKRNLDDEREEVEHCSEWSREDSFEDSPTRIVILARSPYLTNARQFHYEMPPPELSSASFGVCHKLRGIRSPNVVSM</sequence>
<gene>
    <name evidence="2" type="ORF">EJ03DRAFT_114736</name>
</gene>
<dbReference type="PROSITE" id="PS51257">
    <property type="entry name" value="PROKAR_LIPOPROTEIN"/>
    <property type="match status" value="1"/>
</dbReference>
<keyword evidence="3" id="KW-1185">Reference proteome</keyword>
<dbReference type="AlphaFoldDB" id="A0A6G1L8L9"/>
<name>A0A6G1L8L9_9PEZI</name>
<feature type="region of interest" description="Disordered" evidence="1">
    <location>
        <begin position="1"/>
        <end position="23"/>
    </location>
</feature>
<accession>A0A6G1L8L9</accession>
<evidence type="ECO:0000256" key="1">
    <source>
        <dbReference type="SAM" id="MobiDB-lite"/>
    </source>
</evidence>
<reference evidence="2" key="1">
    <citation type="journal article" date="2020" name="Stud. Mycol.">
        <title>101 Dothideomycetes genomes: a test case for predicting lifestyles and emergence of pathogens.</title>
        <authorList>
            <person name="Haridas S."/>
            <person name="Albert R."/>
            <person name="Binder M."/>
            <person name="Bloem J."/>
            <person name="Labutti K."/>
            <person name="Salamov A."/>
            <person name="Andreopoulos B."/>
            <person name="Baker S."/>
            <person name="Barry K."/>
            <person name="Bills G."/>
            <person name="Bluhm B."/>
            <person name="Cannon C."/>
            <person name="Castanera R."/>
            <person name="Culley D."/>
            <person name="Daum C."/>
            <person name="Ezra D."/>
            <person name="Gonzalez J."/>
            <person name="Henrissat B."/>
            <person name="Kuo A."/>
            <person name="Liang C."/>
            <person name="Lipzen A."/>
            <person name="Lutzoni F."/>
            <person name="Magnuson J."/>
            <person name="Mondo S."/>
            <person name="Nolan M."/>
            <person name="Ohm R."/>
            <person name="Pangilinan J."/>
            <person name="Park H.-J."/>
            <person name="Ramirez L."/>
            <person name="Alfaro M."/>
            <person name="Sun H."/>
            <person name="Tritt A."/>
            <person name="Yoshinaga Y."/>
            <person name="Zwiers L.-H."/>
            <person name="Turgeon B."/>
            <person name="Goodwin S."/>
            <person name="Spatafora J."/>
            <person name="Crous P."/>
            <person name="Grigoriev I."/>
        </authorList>
    </citation>
    <scope>NUCLEOTIDE SEQUENCE</scope>
    <source>
        <strain evidence="2">CBS 116005</strain>
    </source>
</reference>
<evidence type="ECO:0000313" key="3">
    <source>
        <dbReference type="Proteomes" id="UP000799436"/>
    </source>
</evidence>
<evidence type="ECO:0000313" key="2">
    <source>
        <dbReference type="EMBL" id="KAF2768768.1"/>
    </source>
</evidence>
<dbReference type="Proteomes" id="UP000799436">
    <property type="component" value="Unassembled WGS sequence"/>
</dbReference>
<dbReference type="EMBL" id="ML995841">
    <property type="protein sequence ID" value="KAF2768768.1"/>
    <property type="molecule type" value="Genomic_DNA"/>
</dbReference>
<protein>
    <submittedName>
        <fullName evidence="2">Uncharacterized protein</fullName>
    </submittedName>
</protein>
<proteinExistence type="predicted"/>
<organism evidence="2 3">
    <name type="scientific">Teratosphaeria nubilosa</name>
    <dbReference type="NCBI Taxonomy" id="161662"/>
    <lineage>
        <taxon>Eukaryota</taxon>
        <taxon>Fungi</taxon>
        <taxon>Dikarya</taxon>
        <taxon>Ascomycota</taxon>
        <taxon>Pezizomycotina</taxon>
        <taxon>Dothideomycetes</taxon>
        <taxon>Dothideomycetidae</taxon>
        <taxon>Mycosphaerellales</taxon>
        <taxon>Teratosphaeriaceae</taxon>
        <taxon>Teratosphaeria</taxon>
    </lineage>
</organism>